<dbReference type="Pfam" id="PF05795">
    <property type="entry name" value="Plasmodium_Vir"/>
    <property type="match status" value="1"/>
</dbReference>
<proteinExistence type="predicted"/>
<protein>
    <recommendedName>
        <fullName evidence="4">PIR Superfamily Protein</fullName>
    </recommendedName>
</protein>
<reference evidence="2 3" key="1">
    <citation type="submission" date="2011-08" db="EMBL/GenBank/DDBJ databases">
        <title>The Genome Sequence of Plasmodium vivax Mauritania I.</title>
        <authorList>
            <consortium name="The Broad Institute Genome Sequencing Platform"/>
            <consortium name="The Broad Institute Genome Sequencing Center for Infectious Disease"/>
            <person name="Neafsey D."/>
            <person name="Carlton J."/>
            <person name="Barnwell J."/>
            <person name="Collins W."/>
            <person name="Escalante A."/>
            <person name="Mullikin J."/>
            <person name="Saul A."/>
            <person name="Guigo R."/>
            <person name="Camara F."/>
            <person name="Young S.K."/>
            <person name="Zeng Q."/>
            <person name="Gargeya S."/>
            <person name="Fitzgerald M."/>
            <person name="Haas B."/>
            <person name="Abouelleil A."/>
            <person name="Alvarado L."/>
            <person name="Arachchi H.M."/>
            <person name="Berlin A."/>
            <person name="Brown A."/>
            <person name="Chapman S.B."/>
            <person name="Chen Z."/>
            <person name="Dunbar C."/>
            <person name="Freedman E."/>
            <person name="Gearin G."/>
            <person name="Gellesch M."/>
            <person name="Goldberg J."/>
            <person name="Griggs A."/>
            <person name="Gujja S."/>
            <person name="Heiman D."/>
            <person name="Howarth C."/>
            <person name="Larson L."/>
            <person name="Lui A."/>
            <person name="MacDonald P.J.P."/>
            <person name="Montmayeur A."/>
            <person name="Murphy C."/>
            <person name="Neiman D."/>
            <person name="Pearson M."/>
            <person name="Priest M."/>
            <person name="Roberts A."/>
            <person name="Saif S."/>
            <person name="Shea T."/>
            <person name="Shenoy N."/>
            <person name="Sisk P."/>
            <person name="Stolte C."/>
            <person name="Sykes S."/>
            <person name="Wortman J."/>
            <person name="Nusbaum C."/>
            <person name="Birren B."/>
        </authorList>
    </citation>
    <scope>NUCLEOTIDE SEQUENCE [LARGE SCALE GENOMIC DNA]</scope>
    <source>
        <strain evidence="2 3">Mauritania I</strain>
    </source>
</reference>
<sequence>MVKKDEAEYEKIIPHFYQIIQNKLKGGKFDTINECQHYSYDTKIADIIQKKSIYDYMNNYRSLITMNNIPNSQCKEPHLKYIAEVTSTCNKIYPTWGRNYEQCPDIYKKFMNKDPVTLIYILGWQEEPILRELIKVIKVARGDTVTLRVEGLNQSHEEDPEAGMMTTQLDHNADRDIMPEGSDNQPRREVIAAKDFQTAPVNEDMQGLTDNPGSPNITKTIIIPSLTTVFTFFTMYKVIIINKKRINYIHIYTYNNVLT</sequence>
<accession>A0A0J9T916</accession>
<keyword evidence="1" id="KW-1133">Transmembrane helix</keyword>
<dbReference type="AlphaFoldDB" id="A0A0J9T916"/>
<evidence type="ECO:0000313" key="2">
    <source>
        <dbReference type="EMBL" id="KMZ91132.1"/>
    </source>
</evidence>
<organism evidence="2 3">
    <name type="scientific">Plasmodium vivax Mauritania I</name>
    <dbReference type="NCBI Taxonomy" id="1035515"/>
    <lineage>
        <taxon>Eukaryota</taxon>
        <taxon>Sar</taxon>
        <taxon>Alveolata</taxon>
        <taxon>Apicomplexa</taxon>
        <taxon>Aconoidasida</taxon>
        <taxon>Haemosporida</taxon>
        <taxon>Plasmodiidae</taxon>
        <taxon>Plasmodium</taxon>
        <taxon>Plasmodium (Plasmodium)</taxon>
    </lineage>
</organism>
<evidence type="ECO:0000313" key="3">
    <source>
        <dbReference type="Proteomes" id="UP000053776"/>
    </source>
</evidence>
<keyword evidence="1" id="KW-0472">Membrane</keyword>
<feature type="transmembrane region" description="Helical" evidence="1">
    <location>
        <begin position="221"/>
        <end position="240"/>
    </location>
</feature>
<name>A0A0J9T916_PLAVI</name>
<dbReference type="EMBL" id="KQ235088">
    <property type="protein sequence ID" value="KMZ91132.1"/>
    <property type="molecule type" value="Genomic_DNA"/>
</dbReference>
<keyword evidence="1" id="KW-0812">Transmembrane</keyword>
<gene>
    <name evidence="2" type="ORF">PVMG_00006</name>
</gene>
<dbReference type="InterPro" id="IPR008780">
    <property type="entry name" value="Plasmodium_Vir"/>
</dbReference>
<evidence type="ECO:0000256" key="1">
    <source>
        <dbReference type="SAM" id="Phobius"/>
    </source>
</evidence>
<evidence type="ECO:0008006" key="4">
    <source>
        <dbReference type="Google" id="ProtNLM"/>
    </source>
</evidence>
<dbReference type="Proteomes" id="UP000053776">
    <property type="component" value="Unassembled WGS sequence"/>
</dbReference>